<evidence type="ECO:0000256" key="21">
    <source>
        <dbReference type="ARBA" id="ARBA00034690"/>
    </source>
</evidence>
<evidence type="ECO:0000256" key="11">
    <source>
        <dbReference type="ARBA" id="ARBA00022958"/>
    </source>
</evidence>
<dbReference type="GO" id="GO:0043269">
    <property type="term" value="P:regulation of monoatomic ion transport"/>
    <property type="evidence" value="ECO:0007669"/>
    <property type="project" value="InterPro"/>
</dbReference>
<dbReference type="AlphaFoldDB" id="A0A8C8RUU2"/>
<dbReference type="InterPro" id="IPR000272">
    <property type="entry name" value="Ion-transport_regulator_FXYD"/>
</dbReference>
<comment type="function">
    <text evidence="22">Associates with and regulates the activity of the sodium/potassium-transporting ATPase (NKA) which transports Na(+) out of the cell and K(+) into the cell. Inhibits NKA activity in its unphosphorylated state and stimulates activity when phosphorylated. Reduces glutathionylation of the NKA beta-1 subunit ATP1B1, thus reversing glutathionylation-mediated inhibition of ATP1B1. Contributes to female sexual development by maintaining the excitability of neurons which secrete gonadotropin-releasing hormone.</text>
</comment>
<evidence type="ECO:0000256" key="15">
    <source>
        <dbReference type="ARBA" id="ARBA00023136"/>
    </source>
</evidence>
<keyword evidence="13" id="KW-0915">Sodium</keyword>
<name>A0A8C8RUU2_9SAUR</name>
<evidence type="ECO:0000256" key="18">
    <source>
        <dbReference type="ARBA" id="ARBA00023206"/>
    </source>
</evidence>
<keyword evidence="14 23" id="KW-0406">Ion transport</keyword>
<dbReference type="InterPro" id="IPR047297">
    <property type="entry name" value="FXYD_motif"/>
</dbReference>
<keyword evidence="11" id="KW-0630">Potassium</keyword>
<evidence type="ECO:0000256" key="16">
    <source>
        <dbReference type="ARBA" id="ARBA00023139"/>
    </source>
</evidence>
<keyword evidence="17" id="KW-0739">Sodium transport</keyword>
<evidence type="ECO:0000256" key="4">
    <source>
        <dbReference type="ARBA" id="ARBA00022448"/>
    </source>
</evidence>
<evidence type="ECO:0000256" key="13">
    <source>
        <dbReference type="ARBA" id="ARBA00023053"/>
    </source>
</evidence>
<dbReference type="Gene3D" id="1.20.5.780">
    <property type="entry name" value="Single helix bin"/>
    <property type="match status" value="1"/>
</dbReference>
<keyword evidence="16" id="KW-0564">Palmitate</keyword>
<dbReference type="InterPro" id="IPR047281">
    <property type="entry name" value="PLM"/>
</dbReference>
<keyword evidence="18" id="KW-0318">Glutathionylation</keyword>
<keyword evidence="10 23" id="KW-0732">Signal</keyword>
<keyword evidence="4 23" id="KW-0813">Transport</keyword>
<sequence>MGTRILLLFCWALLGAASPEPPKEHDPFYYDYQSLRIGGLIFAVILFLLGILIILSRRCRCKFNQQQRTGEPDEEEGTLRSSIRRKYGAPPQASPPALGGVLCATCQEVDGARMPESPLPCNTGEKLVFLGVQTGGTDPASHRAGLSRICPRSPYPEPCPRRPVPDPLTLPYRFVHSDEISRPRGWSS</sequence>
<keyword evidence="15 23" id="KW-0472">Membrane</keyword>
<dbReference type="CDD" id="cd20317">
    <property type="entry name" value="FXYD1"/>
    <property type="match status" value="1"/>
</dbReference>
<keyword evidence="25" id="KW-1185">Reference proteome</keyword>
<keyword evidence="7" id="KW-0597">Phosphoprotein</keyword>
<evidence type="ECO:0000256" key="9">
    <source>
        <dbReference type="ARBA" id="ARBA00022692"/>
    </source>
</evidence>
<evidence type="ECO:0000256" key="2">
    <source>
        <dbReference type="ARBA" id="ARBA00004345"/>
    </source>
</evidence>
<keyword evidence="19" id="KW-0449">Lipoprotein</keyword>
<keyword evidence="12 23" id="KW-1133">Transmembrane helix</keyword>
<keyword evidence="5" id="KW-1003">Cell membrane</keyword>
<feature type="transmembrane region" description="Helical" evidence="23">
    <location>
        <begin position="35"/>
        <end position="55"/>
    </location>
</feature>
<dbReference type="GO" id="GO:0005901">
    <property type="term" value="C:caveola"/>
    <property type="evidence" value="ECO:0007669"/>
    <property type="project" value="UniProtKB-SubCell"/>
</dbReference>
<feature type="chain" id="PRO_5034251807" description="FXYD domain-containing ion transport regulator" evidence="23">
    <location>
        <begin position="18"/>
        <end position="188"/>
    </location>
</feature>
<dbReference type="PANTHER" id="PTHR14132">
    <property type="entry name" value="SODIUM/POTASSIUM-TRANSPORTING ATPASE SUBUNIT GAMMA"/>
    <property type="match status" value="1"/>
</dbReference>
<evidence type="ECO:0000313" key="25">
    <source>
        <dbReference type="Proteomes" id="UP000694393"/>
    </source>
</evidence>
<reference evidence="24" key="2">
    <citation type="submission" date="2025-09" db="UniProtKB">
        <authorList>
            <consortium name="Ensembl"/>
        </authorList>
    </citation>
    <scope>IDENTIFICATION</scope>
</reference>
<keyword evidence="8" id="KW-0740">Sodium/potassium transport</keyword>
<accession>A0A8C8RUU2</accession>
<evidence type="ECO:0000256" key="10">
    <source>
        <dbReference type="ARBA" id="ARBA00022729"/>
    </source>
</evidence>
<comment type="similarity">
    <text evidence="3 23">Belongs to the FXYD family.</text>
</comment>
<evidence type="ECO:0000256" key="20">
    <source>
        <dbReference type="ARBA" id="ARBA00024012"/>
    </source>
</evidence>
<evidence type="ECO:0000256" key="22">
    <source>
        <dbReference type="ARBA" id="ARBA00045339"/>
    </source>
</evidence>
<dbReference type="GO" id="GO:0006813">
    <property type="term" value="P:potassium ion transport"/>
    <property type="evidence" value="ECO:0007669"/>
    <property type="project" value="UniProtKB-KW"/>
</dbReference>
<evidence type="ECO:0000256" key="1">
    <source>
        <dbReference type="ARBA" id="ARBA00004247"/>
    </source>
</evidence>
<proteinExistence type="inferred from homology"/>
<dbReference type="Proteomes" id="UP000694393">
    <property type="component" value="Unplaced"/>
</dbReference>
<dbReference type="Ensembl" id="ENSPCET00000011283.1">
    <property type="protein sequence ID" value="ENSPCEP00000010925.1"/>
    <property type="gene ID" value="ENSPCEG00000008646.1"/>
</dbReference>
<dbReference type="GO" id="GO:0006814">
    <property type="term" value="P:sodium ion transport"/>
    <property type="evidence" value="ECO:0007669"/>
    <property type="project" value="UniProtKB-KW"/>
</dbReference>
<keyword evidence="9 23" id="KW-0812">Transmembrane</keyword>
<reference evidence="24" key="1">
    <citation type="submission" date="2025-08" db="UniProtKB">
        <authorList>
            <consortium name="Ensembl"/>
        </authorList>
    </citation>
    <scope>IDENTIFICATION</scope>
</reference>
<dbReference type="GO" id="GO:0017080">
    <property type="term" value="F:sodium channel regulator activity"/>
    <property type="evidence" value="ECO:0007669"/>
    <property type="project" value="TreeGrafter"/>
</dbReference>
<evidence type="ECO:0000256" key="7">
    <source>
        <dbReference type="ARBA" id="ARBA00022553"/>
    </source>
</evidence>
<organism evidence="24 25">
    <name type="scientific">Pelusios castaneus</name>
    <name type="common">West African mud turtle</name>
    <dbReference type="NCBI Taxonomy" id="367368"/>
    <lineage>
        <taxon>Eukaryota</taxon>
        <taxon>Metazoa</taxon>
        <taxon>Chordata</taxon>
        <taxon>Craniata</taxon>
        <taxon>Vertebrata</taxon>
        <taxon>Euteleostomi</taxon>
        <taxon>Archelosauria</taxon>
        <taxon>Testudinata</taxon>
        <taxon>Testudines</taxon>
        <taxon>Pleurodira</taxon>
        <taxon>Pelomedusidae</taxon>
        <taxon>Pelusios</taxon>
    </lineage>
</organism>
<dbReference type="FunFam" id="1.20.5.780:FF:000002">
    <property type="entry name" value="FXYD domain-containing ion transport regulator"/>
    <property type="match status" value="1"/>
</dbReference>
<dbReference type="GO" id="GO:0016324">
    <property type="term" value="C:apical plasma membrane"/>
    <property type="evidence" value="ECO:0007669"/>
    <property type="project" value="UniProtKB-SubCell"/>
</dbReference>
<dbReference type="GO" id="GO:0030315">
    <property type="term" value="C:T-tubule"/>
    <property type="evidence" value="ECO:0007669"/>
    <property type="project" value="UniProtKB-SubCell"/>
</dbReference>
<comment type="subcellular location">
    <subcellularLocation>
        <location evidence="1">Apical cell membrane</location>
        <topology evidence="1">Single-pass type I membrane protein</topology>
    </subcellularLocation>
    <subcellularLocation>
        <location evidence="20">Cell membrane</location>
        <location evidence="20">Sarcolemma</location>
        <location evidence="20">T-tubule</location>
    </subcellularLocation>
    <subcellularLocation>
        <location evidence="21">Cell membrane</location>
        <location evidence="21">Sarcolemma</location>
        <topology evidence="21">Single-pass type I membrane protein</topology>
    </subcellularLocation>
    <subcellularLocation>
        <location evidence="2">Membrane</location>
        <location evidence="2">Caveola</location>
    </subcellularLocation>
</comment>
<evidence type="ECO:0000256" key="19">
    <source>
        <dbReference type="ARBA" id="ARBA00023288"/>
    </source>
</evidence>
<dbReference type="Pfam" id="PF02038">
    <property type="entry name" value="ATP1G1_PLM_MAT8"/>
    <property type="match status" value="1"/>
</dbReference>
<evidence type="ECO:0000256" key="8">
    <source>
        <dbReference type="ARBA" id="ARBA00022607"/>
    </source>
</evidence>
<evidence type="ECO:0000256" key="17">
    <source>
        <dbReference type="ARBA" id="ARBA00023201"/>
    </source>
</evidence>
<evidence type="ECO:0000256" key="6">
    <source>
        <dbReference type="ARBA" id="ARBA00022538"/>
    </source>
</evidence>
<evidence type="ECO:0000256" key="14">
    <source>
        <dbReference type="ARBA" id="ARBA00023065"/>
    </source>
</evidence>
<protein>
    <recommendedName>
        <fullName evidence="23">FXYD domain-containing ion transport regulator</fullName>
    </recommendedName>
</protein>
<dbReference type="PANTHER" id="PTHR14132:SF12">
    <property type="entry name" value="PHOSPHOLEMMAN"/>
    <property type="match status" value="1"/>
</dbReference>
<evidence type="ECO:0000256" key="23">
    <source>
        <dbReference type="RuleBase" id="RU364131"/>
    </source>
</evidence>
<evidence type="ECO:0000313" key="24">
    <source>
        <dbReference type="Ensembl" id="ENSPCEP00000010925.1"/>
    </source>
</evidence>
<keyword evidence="6" id="KW-0633">Potassium transport</keyword>
<feature type="signal peptide" evidence="23">
    <location>
        <begin position="1"/>
        <end position="17"/>
    </location>
</feature>
<evidence type="ECO:0000256" key="3">
    <source>
        <dbReference type="ARBA" id="ARBA00005948"/>
    </source>
</evidence>
<evidence type="ECO:0000256" key="12">
    <source>
        <dbReference type="ARBA" id="ARBA00022989"/>
    </source>
</evidence>
<dbReference type="PROSITE" id="PS01310">
    <property type="entry name" value="FXYD"/>
    <property type="match status" value="1"/>
</dbReference>
<evidence type="ECO:0000256" key="5">
    <source>
        <dbReference type="ARBA" id="ARBA00022475"/>
    </source>
</evidence>